<protein>
    <recommendedName>
        <fullName evidence="6">Translation initiation factor eIF2B subunit gamma</fullName>
    </recommendedName>
    <alternativeName>
        <fullName evidence="7">eIF2B GDP-GTP exchange factor subunit gamma</fullName>
    </alternativeName>
</protein>
<dbReference type="GO" id="GO:0003743">
    <property type="term" value="F:translation initiation factor activity"/>
    <property type="evidence" value="ECO:0007669"/>
    <property type="project" value="UniProtKB-KW"/>
</dbReference>
<dbReference type="PANTHER" id="PTHR45989:SF1">
    <property type="entry name" value="TRANSLATION INITIATION FACTOR EIF-2B SUBUNIT GAMMA"/>
    <property type="match status" value="1"/>
</dbReference>
<dbReference type="Proteomes" id="UP000186922">
    <property type="component" value="Unassembled WGS sequence"/>
</dbReference>
<dbReference type="Pfam" id="PF25084">
    <property type="entry name" value="LbH_EIF2B"/>
    <property type="match status" value="1"/>
</dbReference>
<dbReference type="SUPFAM" id="SSF53448">
    <property type="entry name" value="Nucleotide-diphospho-sugar transferases"/>
    <property type="match status" value="1"/>
</dbReference>
<dbReference type="Gene3D" id="2.160.10.10">
    <property type="entry name" value="Hexapeptide repeat proteins"/>
    <property type="match status" value="1"/>
</dbReference>
<feature type="domain" description="EIF2B subunit epsilon/gamma LbH" evidence="11">
    <location>
        <begin position="361"/>
        <end position="456"/>
    </location>
</feature>
<dbReference type="STRING" id="947166.A0A1D1VA02"/>
<evidence type="ECO:0000256" key="8">
    <source>
        <dbReference type="ARBA" id="ARBA00045373"/>
    </source>
</evidence>
<evidence type="ECO:0000256" key="9">
    <source>
        <dbReference type="ARBA" id="ARBA00046432"/>
    </source>
</evidence>
<dbReference type="InterPro" id="IPR051960">
    <property type="entry name" value="eIF2B_gamma"/>
</dbReference>
<dbReference type="GO" id="GO:0005851">
    <property type="term" value="C:eukaryotic translation initiation factor 2B complex"/>
    <property type="evidence" value="ECO:0007669"/>
    <property type="project" value="TreeGrafter"/>
</dbReference>
<evidence type="ECO:0000256" key="3">
    <source>
        <dbReference type="ARBA" id="ARBA00022490"/>
    </source>
</evidence>
<evidence type="ECO:0000313" key="12">
    <source>
        <dbReference type="EMBL" id="GAU95338.1"/>
    </source>
</evidence>
<comment type="subcellular location">
    <subcellularLocation>
        <location evidence="1">Cytoplasm</location>
        <location evidence="1">Cytosol</location>
    </subcellularLocation>
</comment>
<reference evidence="12 13" key="1">
    <citation type="journal article" date="2016" name="Nat. Commun.">
        <title>Extremotolerant tardigrade genome and improved radiotolerance of human cultured cells by tardigrade-unique protein.</title>
        <authorList>
            <person name="Hashimoto T."/>
            <person name="Horikawa D.D."/>
            <person name="Saito Y."/>
            <person name="Kuwahara H."/>
            <person name="Kozuka-Hata H."/>
            <person name="Shin-I T."/>
            <person name="Minakuchi Y."/>
            <person name="Ohishi K."/>
            <person name="Motoyama A."/>
            <person name="Aizu T."/>
            <person name="Enomoto A."/>
            <person name="Kondo K."/>
            <person name="Tanaka S."/>
            <person name="Hara Y."/>
            <person name="Koshikawa S."/>
            <person name="Sagara H."/>
            <person name="Miura T."/>
            <person name="Yokobori S."/>
            <person name="Miyagawa K."/>
            <person name="Suzuki Y."/>
            <person name="Kubo T."/>
            <person name="Oyama M."/>
            <person name="Kohara Y."/>
            <person name="Fujiyama A."/>
            <person name="Arakawa K."/>
            <person name="Katayama T."/>
            <person name="Toyoda A."/>
            <person name="Kunieda T."/>
        </authorList>
    </citation>
    <scope>NUCLEOTIDE SEQUENCE [LARGE SCALE GENOMIC DNA]</scope>
    <source>
        <strain evidence="12 13">YOKOZUNA-1</strain>
    </source>
</reference>
<proteinExistence type="inferred from homology"/>
<dbReference type="InterPro" id="IPR056764">
    <property type="entry name" value="LbH_EIF2B3/5"/>
</dbReference>
<comment type="subunit">
    <text evidence="9">Component of the translation initiation factor 2B (eIF2B) complex which is a heterodecamer of two sets of five different subunits: alpha, beta, gamma, delta and epsilon. Subunits alpha, beta and delta comprise a regulatory subcomplex and subunits epsilon and gamma comprise a catalytic subcomplex. Within the complex, the hexameric regulatory complex resides at the center, with the two heterodimeric catalytic subcomplexes bound on opposite sides.</text>
</comment>
<evidence type="ECO:0000256" key="6">
    <source>
        <dbReference type="ARBA" id="ARBA00044196"/>
    </source>
</evidence>
<organism evidence="12 13">
    <name type="scientific">Ramazzottius varieornatus</name>
    <name type="common">Water bear</name>
    <name type="synonym">Tardigrade</name>
    <dbReference type="NCBI Taxonomy" id="947166"/>
    <lineage>
        <taxon>Eukaryota</taxon>
        <taxon>Metazoa</taxon>
        <taxon>Ecdysozoa</taxon>
        <taxon>Tardigrada</taxon>
        <taxon>Eutardigrada</taxon>
        <taxon>Parachela</taxon>
        <taxon>Hypsibioidea</taxon>
        <taxon>Ramazzottiidae</taxon>
        <taxon>Ramazzottius</taxon>
    </lineage>
</organism>
<dbReference type="AlphaFoldDB" id="A0A1D1VA02"/>
<dbReference type="InterPro" id="IPR005835">
    <property type="entry name" value="NTP_transferase_dom"/>
</dbReference>
<dbReference type="GO" id="GO:0002183">
    <property type="term" value="P:cytoplasmic translational initiation"/>
    <property type="evidence" value="ECO:0007669"/>
    <property type="project" value="TreeGrafter"/>
</dbReference>
<keyword evidence="5" id="KW-0648">Protein biosynthesis</keyword>
<evidence type="ECO:0000256" key="7">
    <source>
        <dbReference type="ARBA" id="ARBA00044229"/>
    </source>
</evidence>
<gene>
    <name evidence="12" type="primary">RvY_06972-1</name>
    <name evidence="12" type="synonym">RvY_06972.1</name>
    <name evidence="12" type="ORF">RvY_06972</name>
</gene>
<accession>A0A1D1VA02</accession>
<feature type="domain" description="Nucleotidyl transferase" evidence="10">
    <location>
        <begin position="12"/>
        <end position="142"/>
    </location>
</feature>
<evidence type="ECO:0000313" key="13">
    <source>
        <dbReference type="Proteomes" id="UP000186922"/>
    </source>
</evidence>
<dbReference type="CDD" id="cd04198">
    <property type="entry name" value="eIF-2B_gamma_N"/>
    <property type="match status" value="1"/>
</dbReference>
<dbReference type="InterPro" id="IPR029044">
    <property type="entry name" value="Nucleotide-diphossugar_trans"/>
</dbReference>
<dbReference type="CDD" id="cd04652">
    <property type="entry name" value="LbH_eIF2B_gamma_C"/>
    <property type="match status" value="1"/>
</dbReference>
<evidence type="ECO:0000259" key="11">
    <source>
        <dbReference type="Pfam" id="PF25084"/>
    </source>
</evidence>
<dbReference type="Pfam" id="PF00483">
    <property type="entry name" value="NTP_transferase"/>
    <property type="match status" value="1"/>
</dbReference>
<evidence type="ECO:0000259" key="10">
    <source>
        <dbReference type="Pfam" id="PF00483"/>
    </source>
</evidence>
<dbReference type="GO" id="GO:0005085">
    <property type="term" value="F:guanyl-nucleotide exchange factor activity"/>
    <property type="evidence" value="ECO:0007669"/>
    <property type="project" value="TreeGrafter"/>
</dbReference>
<keyword evidence="4" id="KW-0396">Initiation factor</keyword>
<evidence type="ECO:0000256" key="4">
    <source>
        <dbReference type="ARBA" id="ARBA00022540"/>
    </source>
</evidence>
<dbReference type="Gene3D" id="3.90.550.10">
    <property type="entry name" value="Spore Coat Polysaccharide Biosynthesis Protein SpsA, Chain A"/>
    <property type="match status" value="1"/>
</dbReference>
<keyword evidence="13" id="KW-1185">Reference proteome</keyword>
<comment type="similarity">
    <text evidence="2">Belongs to the eIF-2B gamma/epsilon subunits family.</text>
</comment>
<comment type="caution">
    <text evidence="12">The sequence shown here is derived from an EMBL/GenBank/DDBJ whole genome shotgun (WGS) entry which is preliminary data.</text>
</comment>
<comment type="function">
    <text evidence="8">Acts as a component of the translation initiation factor 2B (eIF2B) complex, which catalyzes the exchange of GDP for GTP on the eukaryotic initiation factor 2 (eIF2) complex gamma subunit. Its guanine nucleotide exchange factor activity is repressed when bound to eIF2 complex phosphorylated on the alpha subunit, thereby limiting the amount of methionyl-initiator methionine tRNA available to the ribosome and consequently global translation is repressed.</text>
</comment>
<dbReference type="PANTHER" id="PTHR45989">
    <property type="entry name" value="TRANSLATION INITIATION FACTOR EIF-2B SUBUNIT GAMMA"/>
    <property type="match status" value="1"/>
</dbReference>
<keyword evidence="3" id="KW-0963">Cytoplasm</keyword>
<name>A0A1D1VA02_RAMVA</name>
<evidence type="ECO:0000256" key="2">
    <source>
        <dbReference type="ARBA" id="ARBA00007878"/>
    </source>
</evidence>
<evidence type="ECO:0000256" key="1">
    <source>
        <dbReference type="ARBA" id="ARBA00004514"/>
    </source>
</evidence>
<dbReference type="GO" id="GO:0005829">
    <property type="term" value="C:cytosol"/>
    <property type="evidence" value="ECO:0007669"/>
    <property type="project" value="UniProtKB-SubCell"/>
</dbReference>
<dbReference type="EMBL" id="BDGG01000003">
    <property type="protein sequence ID" value="GAU95338.1"/>
    <property type="molecule type" value="Genomic_DNA"/>
</dbReference>
<sequence>MMAFDKVEELQAVVLAAGASSPLEELISTPKSLLSVGRYPLIYYPLKWLQNNGFRRVLLVVSESTHQEISVAVSATSEIDIEIDYVTVPDDDDFGTADSIRTLHNKQKLHSDLLIIPCDIICDLNLQDVANVFRIHDASLAAVYHKTMSNENVIPGTKTKKQHDREIIGLEPVSNRLILSTSEADIDEYLEIRRYLLTRYPRISLRASLEDCHIYLLKKWVLDYLLADPNIGTVRSELIPKLIKKQHQSRSIDFELSNGRFAPSEQGHHADTDHLNRIAAEDNLDVLAREMSFFTDHNGDMEDPYFGNSIRCFAYVAPDESTCLRVKSVASFCEVNRQASKILQQLHPAKPGETKQTLSQIYTSANVHGKALVGQDSLIGEMTKIGEKVSVKRSVIGRNCTIGERSKITMSVIMDDVVIGEGCHIQGSIICSQAHIKLNAELKDCLVGQGYEVSEGSKFANDTLTDEDRLIEI</sequence>
<evidence type="ECO:0000256" key="5">
    <source>
        <dbReference type="ARBA" id="ARBA00022917"/>
    </source>
</evidence>
<dbReference type="OrthoDB" id="10250549at2759"/>